<comment type="caution">
    <text evidence="3">The sequence shown here is derived from an EMBL/GenBank/DDBJ whole genome shotgun (WGS) entry which is preliminary data.</text>
</comment>
<evidence type="ECO:0000259" key="2">
    <source>
        <dbReference type="Pfam" id="PF17288"/>
    </source>
</evidence>
<evidence type="ECO:0000313" key="4">
    <source>
        <dbReference type="Proteomes" id="UP000017813"/>
    </source>
</evidence>
<dbReference type="OrthoDB" id="5684611at2"/>
<feature type="domain" description="Phage terminase large subunit N-terminal" evidence="1">
    <location>
        <begin position="27"/>
        <end position="214"/>
    </location>
</feature>
<dbReference type="InterPro" id="IPR052380">
    <property type="entry name" value="Viral_DNA_packaging_terminase"/>
</dbReference>
<dbReference type="Pfam" id="PF17288">
    <property type="entry name" value="Terminase_3C"/>
    <property type="match status" value="1"/>
</dbReference>
<dbReference type="InterPro" id="IPR035412">
    <property type="entry name" value="Terminase_L_N"/>
</dbReference>
<dbReference type="Gene3D" id="3.30.420.280">
    <property type="match status" value="1"/>
</dbReference>
<sequence>MAKIQIKLPAKIQAAFIKPRGTLRYRGFFGGRGSGKSFNVAKMLAIWGYAETLRILCTREFQNSIKESFHAELKAAIASEAFLENAYDVGVDFIRGKNGTEFLFKGLRNNTQSIKSLANIDICVIEEAEDISESAWEVLEPTIRAPKSEIWVIWNPKQRGSATDTRFRQNTPPRSCIVEINHSDNPFFPDVLDEQRKYQQKVLDPARYAWIWEGAYYEQSDAQVFAGKYAVREFTPQSDWNGAYFGLDFGFSQDPTAAIECYVADNCLWIYREAGGVGLELDDTAGCLKSIMPEIDKHIIRADSARPESISYLRRHGLPRIVAVEKGRGSVESGIEFIKTFEKIYVHPSCKQTLNELNLYSYKTDRLSGDVLPVLVDAFNHYLDALRYALEPLIKQASKPKRVDFRL</sequence>
<dbReference type="Proteomes" id="UP000017813">
    <property type="component" value="Unassembled WGS sequence"/>
</dbReference>
<reference evidence="3 4" key="2">
    <citation type="submission" date="2011-10" db="EMBL/GenBank/DDBJ databases">
        <title>The Genome Sequence of Simonsiella muelleri ATCC 29453.</title>
        <authorList>
            <consortium name="The Broad Institute Genome Sequencing Platform"/>
            <consortium name="The Broad Institute Genome Sequencing Center for Infectious Disease"/>
            <person name="Earl A."/>
            <person name="Ward D."/>
            <person name="Feldgarden M."/>
            <person name="Gevers D."/>
            <person name="Izard J."/>
            <person name="Baranova O.V."/>
            <person name="Blanton J.M."/>
            <person name="Tanner A.C."/>
            <person name="Dewhirst F."/>
            <person name="Young S.K."/>
            <person name="Zeng Q."/>
            <person name="Gargeya S."/>
            <person name="Fitzgerald M."/>
            <person name="Haas B."/>
            <person name="Abouelleil A."/>
            <person name="Alvarado L."/>
            <person name="Arachchi H.M."/>
            <person name="Berlin A."/>
            <person name="Brown A."/>
            <person name="Chapman S.B."/>
            <person name="Chen Z."/>
            <person name="Dunbar C."/>
            <person name="Freedman E."/>
            <person name="Gearin G."/>
            <person name="Goldberg J."/>
            <person name="Griggs A."/>
            <person name="Gujja S."/>
            <person name="Heiman D."/>
            <person name="Howarth C."/>
            <person name="Larson L."/>
            <person name="Lui A."/>
            <person name="MacDonald P.J.P."/>
            <person name="Montmayeur A."/>
            <person name="Murphy C."/>
            <person name="Neiman D."/>
            <person name="Pearson M."/>
            <person name="Priest M."/>
            <person name="Roberts A."/>
            <person name="Saif S."/>
            <person name="Shea T."/>
            <person name="Shenoy N."/>
            <person name="Sisk P."/>
            <person name="Stolte C."/>
            <person name="Sykes S."/>
            <person name="Wortman J."/>
            <person name="Nusbaum C."/>
            <person name="Birren B."/>
        </authorList>
    </citation>
    <scope>NUCLEOTIDE SEQUENCE [LARGE SCALE GENOMIC DNA]</scope>
    <source>
        <strain evidence="3 4">ATCC 29453</strain>
    </source>
</reference>
<feature type="domain" description="Phage terminase large subunit C-terminal" evidence="2">
    <location>
        <begin position="248"/>
        <end position="391"/>
    </location>
</feature>
<reference evidence="3 4" key="1">
    <citation type="submission" date="2010-03" db="EMBL/GenBank/DDBJ databases">
        <authorList>
            <consortium name="The Broad Institute Genome Sequencing Platform"/>
            <person name="Ward D."/>
            <person name="Earl A."/>
            <person name="Feldgarden M."/>
            <person name="Gevers D."/>
            <person name="Young S."/>
            <person name="Zeng Q."/>
            <person name="Koehrsen M."/>
            <person name="Alvarado L."/>
            <person name="Berlin A.M."/>
            <person name="Borenstein D."/>
            <person name="Chapman S.B."/>
            <person name="Chen Z."/>
            <person name="Engels R."/>
            <person name="Freedman E."/>
            <person name="Gellesch M."/>
            <person name="Goldberg J."/>
            <person name="Griggs A."/>
            <person name="Gujja S."/>
            <person name="Heilman E.R."/>
            <person name="Heiman D.I."/>
            <person name="Hepburn T.A."/>
            <person name="Howarth C."/>
            <person name="Jen D."/>
            <person name="Larson L."/>
            <person name="Mehta T."/>
            <person name="Park D."/>
            <person name="Pearson M."/>
            <person name="Richards J."/>
            <person name="Roberts A."/>
            <person name="Saif S."/>
            <person name="Shea T.D."/>
            <person name="Shenoy N."/>
            <person name="Sisk P."/>
            <person name="Stolte C."/>
            <person name="Sykes S.N."/>
            <person name="Walk T."/>
            <person name="White J."/>
            <person name="Yandava C."/>
            <person name="Izard J."/>
            <person name="Baranova O.V."/>
            <person name="Blanton J.M."/>
            <person name="Tanner A.C."/>
            <person name="Dewhirst F."/>
            <person name="Haas B."/>
            <person name="Nusbaum C."/>
            <person name="Birren B."/>
        </authorList>
    </citation>
    <scope>NUCLEOTIDE SEQUENCE [LARGE SCALE GENOMIC DNA]</scope>
    <source>
        <strain evidence="3 4">ATCC 29453</strain>
    </source>
</reference>
<accession>V9HJT4</accession>
<dbReference type="Pfam" id="PF04466">
    <property type="entry name" value="Terminase_3"/>
    <property type="match status" value="1"/>
</dbReference>
<evidence type="ECO:0000259" key="1">
    <source>
        <dbReference type="Pfam" id="PF04466"/>
    </source>
</evidence>
<organism evidence="3 4">
    <name type="scientific">Simonsiella muelleri ATCC 29453</name>
    <dbReference type="NCBI Taxonomy" id="641147"/>
    <lineage>
        <taxon>Bacteria</taxon>
        <taxon>Pseudomonadati</taxon>
        <taxon>Pseudomonadota</taxon>
        <taxon>Betaproteobacteria</taxon>
        <taxon>Neisseriales</taxon>
        <taxon>Neisseriaceae</taxon>
        <taxon>Simonsiella</taxon>
    </lineage>
</organism>
<name>V9HJT4_9NEIS</name>
<dbReference type="NCBIfam" id="TIGR01547">
    <property type="entry name" value="phage_term_2"/>
    <property type="match status" value="1"/>
</dbReference>
<proteinExistence type="predicted"/>
<dbReference type="Gene3D" id="3.40.50.300">
    <property type="entry name" value="P-loop containing nucleotide triphosphate hydrolases"/>
    <property type="match status" value="1"/>
</dbReference>
<dbReference type="InterPro" id="IPR006437">
    <property type="entry name" value="Phage_terminase_lsu"/>
</dbReference>
<dbReference type="AlphaFoldDB" id="V9HJT4"/>
<dbReference type="InterPro" id="IPR027417">
    <property type="entry name" value="P-loop_NTPase"/>
</dbReference>
<evidence type="ECO:0000313" key="3">
    <source>
        <dbReference type="EMBL" id="EFG29920.2"/>
    </source>
</evidence>
<dbReference type="eggNOG" id="COG1783">
    <property type="taxonomic scope" value="Bacteria"/>
</dbReference>
<dbReference type="EMBL" id="ADCY02000064">
    <property type="protein sequence ID" value="EFG29920.2"/>
    <property type="molecule type" value="Genomic_DNA"/>
</dbReference>
<dbReference type="InterPro" id="IPR035413">
    <property type="entry name" value="Terminase_L_C"/>
</dbReference>
<protein>
    <submittedName>
        <fullName evidence="3">PBSX family phage terminase, large subunit</fullName>
    </submittedName>
</protein>
<dbReference type="HOGENOM" id="CLU_054545_0_0_4"/>
<dbReference type="STRING" id="641147.HMPREF9021_02239"/>
<gene>
    <name evidence="3" type="ORF">HMPREF9021_02239</name>
</gene>
<dbReference type="PANTHER" id="PTHR39184">
    <property type="match status" value="1"/>
</dbReference>
<dbReference type="RefSeq" id="WP_002643053.1">
    <property type="nucleotide sequence ID" value="NZ_CP019448.1"/>
</dbReference>
<keyword evidence="4" id="KW-1185">Reference proteome</keyword>
<dbReference type="PANTHER" id="PTHR39184:SF1">
    <property type="entry name" value="PBSX PHAGE TERMINASE LARGE SUBUNIT"/>
    <property type="match status" value="1"/>
</dbReference>
<dbReference type="KEGG" id="smur:BWP33_07570"/>